<evidence type="ECO:0000313" key="2">
    <source>
        <dbReference type="EMBL" id="CDW27741.1"/>
    </source>
</evidence>
<keyword evidence="1" id="KW-0472">Membrane</keyword>
<organism evidence="2">
    <name type="scientific">Lepeophtheirus salmonis</name>
    <name type="common">Salmon louse</name>
    <name type="synonym">Caligus salmonis</name>
    <dbReference type="NCBI Taxonomy" id="72036"/>
    <lineage>
        <taxon>Eukaryota</taxon>
        <taxon>Metazoa</taxon>
        <taxon>Ecdysozoa</taxon>
        <taxon>Arthropoda</taxon>
        <taxon>Crustacea</taxon>
        <taxon>Multicrustacea</taxon>
        <taxon>Hexanauplia</taxon>
        <taxon>Copepoda</taxon>
        <taxon>Siphonostomatoida</taxon>
        <taxon>Caligidae</taxon>
        <taxon>Lepeophtheirus</taxon>
    </lineage>
</organism>
<dbReference type="EMBL" id="HACA01010380">
    <property type="protein sequence ID" value="CDW27741.1"/>
    <property type="molecule type" value="Transcribed_RNA"/>
</dbReference>
<proteinExistence type="predicted"/>
<name>A0A0K2TQQ9_LEPSM</name>
<keyword evidence="1" id="KW-0812">Transmembrane</keyword>
<reference evidence="2" key="1">
    <citation type="submission" date="2014-05" db="EMBL/GenBank/DDBJ databases">
        <authorList>
            <person name="Chronopoulou M."/>
        </authorList>
    </citation>
    <scope>NUCLEOTIDE SEQUENCE</scope>
    <source>
        <tissue evidence="2">Whole organism</tissue>
    </source>
</reference>
<sequence>MYTILLLKYSSALTLCQSFTFFPPVPLLFIPLLSSSWCFPFSYPPRHFGDKYTILMISIYQGIVIHYTYNEEKPYDYVDVSF</sequence>
<evidence type="ECO:0000256" key="1">
    <source>
        <dbReference type="SAM" id="Phobius"/>
    </source>
</evidence>
<accession>A0A0K2TQQ9</accession>
<dbReference type="AlphaFoldDB" id="A0A0K2TQQ9"/>
<protein>
    <submittedName>
        <fullName evidence="2">Uncharacterized protein</fullName>
    </submittedName>
</protein>
<feature type="transmembrane region" description="Helical" evidence="1">
    <location>
        <begin position="20"/>
        <end position="40"/>
    </location>
</feature>
<keyword evidence="1" id="KW-1133">Transmembrane helix</keyword>
<feature type="transmembrane region" description="Helical" evidence="1">
    <location>
        <begin position="52"/>
        <end position="69"/>
    </location>
</feature>